<name>A0A8J8SH35_9FIRM</name>
<evidence type="ECO:0000313" key="3">
    <source>
        <dbReference type="EMBL" id="QUI23201.1"/>
    </source>
</evidence>
<evidence type="ECO:0000256" key="2">
    <source>
        <dbReference type="SAM" id="Phobius"/>
    </source>
</evidence>
<dbReference type="AlphaFoldDB" id="A0A8J8SH35"/>
<evidence type="ECO:0000256" key="1">
    <source>
        <dbReference type="SAM" id="Coils"/>
    </source>
</evidence>
<feature type="coiled-coil region" evidence="1">
    <location>
        <begin position="75"/>
        <end position="102"/>
    </location>
</feature>
<keyword evidence="4" id="KW-1185">Reference proteome</keyword>
<gene>
    <name evidence="3" type="ORF">HZI73_13275</name>
</gene>
<keyword evidence="2" id="KW-1133">Transmembrane helix</keyword>
<dbReference type="EMBL" id="CP058649">
    <property type="protein sequence ID" value="QUI23201.1"/>
    <property type="molecule type" value="Genomic_DNA"/>
</dbReference>
<keyword evidence="2" id="KW-0812">Transmembrane</keyword>
<dbReference type="RefSeq" id="WP_212693880.1">
    <property type="nucleotide sequence ID" value="NZ_CP058649.1"/>
</dbReference>
<sequence>MRNENRRSNQMYIVGSNATKLNTYTESHTTNEEHVVRKVSPRQVRRPYKYKMKLVCLLAVTMVMCIVMVKSQLTVTAISEDIADLQNDLNSYIKKNSLITENISNNVKLETVYEIATTRLGMVMPNQNQISKISVKKGSYTQQFADIEAPAQEQEAVSNILGFILSNQR</sequence>
<reference evidence="3" key="1">
    <citation type="submission" date="2020-07" db="EMBL/GenBank/DDBJ databases">
        <title>Vallitalea pronyensis genome.</title>
        <authorList>
            <person name="Postec A."/>
        </authorList>
    </citation>
    <scope>NUCLEOTIDE SEQUENCE</scope>
    <source>
        <strain evidence="3">FatNI3</strain>
    </source>
</reference>
<dbReference type="InterPro" id="IPR007060">
    <property type="entry name" value="FtsL/DivIC"/>
</dbReference>
<dbReference type="Pfam" id="PF04977">
    <property type="entry name" value="DivIC"/>
    <property type="match status" value="1"/>
</dbReference>
<evidence type="ECO:0000313" key="4">
    <source>
        <dbReference type="Proteomes" id="UP000683246"/>
    </source>
</evidence>
<proteinExistence type="predicted"/>
<keyword evidence="1" id="KW-0175">Coiled coil</keyword>
<dbReference type="Proteomes" id="UP000683246">
    <property type="component" value="Chromosome"/>
</dbReference>
<organism evidence="3 4">
    <name type="scientific">Vallitalea pronyensis</name>
    <dbReference type="NCBI Taxonomy" id="1348613"/>
    <lineage>
        <taxon>Bacteria</taxon>
        <taxon>Bacillati</taxon>
        <taxon>Bacillota</taxon>
        <taxon>Clostridia</taxon>
        <taxon>Lachnospirales</taxon>
        <taxon>Vallitaleaceae</taxon>
        <taxon>Vallitalea</taxon>
    </lineage>
</organism>
<accession>A0A8J8SH35</accession>
<dbReference type="KEGG" id="vpy:HZI73_13275"/>
<feature type="transmembrane region" description="Helical" evidence="2">
    <location>
        <begin position="52"/>
        <end position="69"/>
    </location>
</feature>
<protein>
    <submittedName>
        <fullName evidence="3">Septum formation initiator family protein</fullName>
    </submittedName>
</protein>
<keyword evidence="2" id="KW-0472">Membrane</keyword>